<feature type="binding site" evidence="7">
    <location>
        <position position="164"/>
    </location>
    <ligand>
        <name>a 1,2-diacyl-sn-glycero-3-phospho-(1'-sn-glycerol)</name>
        <dbReference type="ChEBI" id="CHEBI:64716"/>
    </ligand>
</feature>
<sequence>MLDAIKIPGLYEFVRKYISSDWQGLSTFSILVVIAFLSASYLLPKELERKKLQPEHADWLLILGVFGTLVGAKIFFIFEIWDQIFVETPGFDGKYLYPLTHKNGFPGRPGLWSSLFSGSGLVFYGGFLFGILFITLYMIRYKLDVKAYLDAAVPSMALGYAIGRLGCFVSGDGCYGFSTDAHIPLLVWTYGPETAHPSGVPVWNTPVIEAGVSFLFFLYFQKWARFQNFRKFGLGAQYLILHGLARLGVEFLRVNKAVIPFIDPPELVNIPAKDGNPAFLSGYYWHGFSQSQYVSIAIILVGLYFFVKWKLWEKEPAAPIEAKA</sequence>
<feature type="transmembrane region" description="Helical" evidence="7">
    <location>
        <begin position="22"/>
        <end position="43"/>
    </location>
</feature>
<feature type="transmembrane region" description="Helical" evidence="7">
    <location>
        <begin position="59"/>
        <end position="81"/>
    </location>
</feature>
<dbReference type="AlphaFoldDB" id="A0A2M9ZCT5"/>
<keyword evidence="3 7" id="KW-0808">Transferase</keyword>
<evidence type="ECO:0000256" key="5">
    <source>
        <dbReference type="ARBA" id="ARBA00022989"/>
    </source>
</evidence>
<protein>
    <recommendedName>
        <fullName evidence="7">Phosphatidylglycerol--prolipoprotein diacylglyceryl transferase</fullName>
        <ecNumber evidence="7">2.5.1.145</ecNumber>
    </recommendedName>
</protein>
<evidence type="ECO:0000256" key="3">
    <source>
        <dbReference type="ARBA" id="ARBA00022679"/>
    </source>
</evidence>
<dbReference type="GO" id="GO:0042158">
    <property type="term" value="P:lipoprotein biosynthetic process"/>
    <property type="evidence" value="ECO:0007669"/>
    <property type="project" value="UniProtKB-UniRule"/>
</dbReference>
<dbReference type="RefSeq" id="WP_100758463.1">
    <property type="nucleotide sequence ID" value="NZ_NPDT01000002.1"/>
</dbReference>
<evidence type="ECO:0000256" key="4">
    <source>
        <dbReference type="ARBA" id="ARBA00022692"/>
    </source>
</evidence>
<evidence type="ECO:0000256" key="7">
    <source>
        <dbReference type="HAMAP-Rule" id="MF_01147"/>
    </source>
</evidence>
<comment type="similarity">
    <text evidence="1 7">Belongs to the Lgt family.</text>
</comment>
<gene>
    <name evidence="7" type="primary">lgt</name>
    <name evidence="8" type="ORF">CH371_08000</name>
</gene>
<feature type="transmembrane region" description="Helical" evidence="7">
    <location>
        <begin position="202"/>
        <end position="220"/>
    </location>
</feature>
<comment type="subcellular location">
    <subcellularLocation>
        <location evidence="7">Cell membrane</location>
        <topology evidence="7">Multi-pass membrane protein</topology>
    </subcellularLocation>
</comment>
<evidence type="ECO:0000256" key="1">
    <source>
        <dbReference type="ARBA" id="ARBA00007150"/>
    </source>
</evidence>
<feature type="transmembrane region" description="Helical" evidence="7">
    <location>
        <begin position="121"/>
        <end position="139"/>
    </location>
</feature>
<name>A0A2M9ZCT5_9LEPT</name>
<feature type="transmembrane region" description="Helical" evidence="7">
    <location>
        <begin position="290"/>
        <end position="307"/>
    </location>
</feature>
<evidence type="ECO:0000256" key="2">
    <source>
        <dbReference type="ARBA" id="ARBA00022475"/>
    </source>
</evidence>
<evidence type="ECO:0000313" key="9">
    <source>
        <dbReference type="Proteomes" id="UP000231912"/>
    </source>
</evidence>
<reference evidence="8 9" key="1">
    <citation type="submission" date="2017-07" db="EMBL/GenBank/DDBJ databases">
        <title>Leptospira spp. isolated from tropical soils.</title>
        <authorList>
            <person name="Thibeaux R."/>
            <person name="Iraola G."/>
            <person name="Ferres I."/>
            <person name="Bierque E."/>
            <person name="Girault D."/>
            <person name="Soupe-Gilbert M.-E."/>
            <person name="Picardeau M."/>
            <person name="Goarant C."/>
        </authorList>
    </citation>
    <scope>NUCLEOTIDE SEQUENCE [LARGE SCALE GENOMIC DNA]</scope>
    <source>
        <strain evidence="8 9">FH2-C-A2</strain>
    </source>
</reference>
<dbReference type="EC" id="2.5.1.145" evidence="7"/>
<feature type="transmembrane region" description="Helical" evidence="7">
    <location>
        <begin position="232"/>
        <end position="249"/>
    </location>
</feature>
<dbReference type="GO" id="GO:0005886">
    <property type="term" value="C:plasma membrane"/>
    <property type="evidence" value="ECO:0007669"/>
    <property type="project" value="UniProtKB-SubCell"/>
</dbReference>
<dbReference type="Proteomes" id="UP000231912">
    <property type="component" value="Unassembled WGS sequence"/>
</dbReference>
<dbReference type="PANTHER" id="PTHR30589">
    <property type="entry name" value="PROLIPOPROTEIN DIACYLGLYCERYL TRANSFERASE"/>
    <property type="match status" value="1"/>
</dbReference>
<evidence type="ECO:0000313" key="8">
    <source>
        <dbReference type="EMBL" id="PJZ66219.1"/>
    </source>
</evidence>
<keyword evidence="5 7" id="KW-1133">Transmembrane helix</keyword>
<keyword evidence="4 7" id="KW-0812">Transmembrane</keyword>
<dbReference type="UniPathway" id="UPA00664"/>
<dbReference type="HAMAP" id="MF_01147">
    <property type="entry name" value="Lgt"/>
    <property type="match status" value="1"/>
</dbReference>
<comment type="caution">
    <text evidence="8">The sequence shown here is derived from an EMBL/GenBank/DDBJ whole genome shotgun (WGS) entry which is preliminary data.</text>
</comment>
<comment type="catalytic activity">
    <reaction evidence="7">
        <text>L-cysteinyl-[prolipoprotein] + a 1,2-diacyl-sn-glycero-3-phospho-(1'-sn-glycerol) = an S-1,2-diacyl-sn-glyceryl-L-cysteinyl-[prolipoprotein] + sn-glycerol 1-phosphate + H(+)</text>
        <dbReference type="Rhea" id="RHEA:56712"/>
        <dbReference type="Rhea" id="RHEA-COMP:14679"/>
        <dbReference type="Rhea" id="RHEA-COMP:14680"/>
        <dbReference type="ChEBI" id="CHEBI:15378"/>
        <dbReference type="ChEBI" id="CHEBI:29950"/>
        <dbReference type="ChEBI" id="CHEBI:57685"/>
        <dbReference type="ChEBI" id="CHEBI:64716"/>
        <dbReference type="ChEBI" id="CHEBI:140658"/>
        <dbReference type="EC" id="2.5.1.145"/>
    </reaction>
</comment>
<dbReference type="InterPro" id="IPR001640">
    <property type="entry name" value="Lgt"/>
</dbReference>
<proteinExistence type="inferred from homology"/>
<organism evidence="8 9">
    <name type="scientific">Leptospira wolffii</name>
    <dbReference type="NCBI Taxonomy" id="409998"/>
    <lineage>
        <taxon>Bacteria</taxon>
        <taxon>Pseudomonadati</taxon>
        <taxon>Spirochaetota</taxon>
        <taxon>Spirochaetia</taxon>
        <taxon>Leptospirales</taxon>
        <taxon>Leptospiraceae</taxon>
        <taxon>Leptospira</taxon>
    </lineage>
</organism>
<evidence type="ECO:0000256" key="6">
    <source>
        <dbReference type="ARBA" id="ARBA00023136"/>
    </source>
</evidence>
<keyword evidence="2 7" id="KW-1003">Cell membrane</keyword>
<feature type="transmembrane region" description="Helical" evidence="7">
    <location>
        <begin position="151"/>
        <end position="171"/>
    </location>
</feature>
<dbReference type="GO" id="GO:0008961">
    <property type="term" value="F:phosphatidylglycerol-prolipoprotein diacylglyceryl transferase activity"/>
    <property type="evidence" value="ECO:0007669"/>
    <property type="project" value="UniProtKB-UniRule"/>
</dbReference>
<dbReference type="Pfam" id="PF01790">
    <property type="entry name" value="LGT"/>
    <property type="match status" value="1"/>
</dbReference>
<dbReference type="EMBL" id="NPDT01000002">
    <property type="protein sequence ID" value="PJZ66219.1"/>
    <property type="molecule type" value="Genomic_DNA"/>
</dbReference>
<accession>A0A2M9ZCT5</accession>
<dbReference type="PANTHER" id="PTHR30589:SF0">
    <property type="entry name" value="PHOSPHATIDYLGLYCEROL--PROLIPOPROTEIN DIACYLGLYCERYL TRANSFERASE"/>
    <property type="match status" value="1"/>
</dbReference>
<keyword evidence="6 7" id="KW-0472">Membrane</keyword>
<keyword evidence="8" id="KW-0449">Lipoprotein</keyword>
<comment type="function">
    <text evidence="7">Catalyzes the transfer of the diacylglyceryl group from phosphatidylglycerol to the sulfhydryl group of the N-terminal cysteine of a prolipoprotein, the first step in the formation of mature lipoproteins.</text>
</comment>
<comment type="pathway">
    <text evidence="7">Protein modification; lipoprotein biosynthesis (diacylglyceryl transfer).</text>
</comment>